<organism evidence="12 13">
    <name type="scientific">Zoogloea oryzae</name>
    <dbReference type="NCBI Taxonomy" id="310767"/>
    <lineage>
        <taxon>Bacteria</taxon>
        <taxon>Pseudomonadati</taxon>
        <taxon>Pseudomonadota</taxon>
        <taxon>Betaproteobacteria</taxon>
        <taxon>Rhodocyclales</taxon>
        <taxon>Zoogloeaceae</taxon>
        <taxon>Zoogloea</taxon>
    </lineage>
</organism>
<dbReference type="Gene3D" id="3.40.720.10">
    <property type="entry name" value="Alkaline Phosphatase, subunit A"/>
    <property type="match status" value="1"/>
</dbReference>
<evidence type="ECO:0000259" key="11">
    <source>
        <dbReference type="Pfam" id="PF06415"/>
    </source>
</evidence>
<comment type="cofactor">
    <cofactor evidence="2">
        <name>Mn(2+)</name>
        <dbReference type="ChEBI" id="CHEBI:29035"/>
    </cofactor>
</comment>
<evidence type="ECO:0000256" key="8">
    <source>
        <dbReference type="ARBA" id="ARBA00023235"/>
    </source>
</evidence>
<dbReference type="NCBIfam" id="TIGR01307">
    <property type="entry name" value="pgm_bpd_ind"/>
    <property type="match status" value="1"/>
</dbReference>
<dbReference type="InterPro" id="IPR011258">
    <property type="entry name" value="BPG-indep_PGM_N"/>
</dbReference>
<dbReference type="InterPro" id="IPR006124">
    <property type="entry name" value="Metalloenzyme"/>
</dbReference>
<dbReference type="CDD" id="cd16010">
    <property type="entry name" value="iPGM"/>
    <property type="match status" value="1"/>
</dbReference>
<protein>
    <recommendedName>
        <fullName evidence="9">2,3-bisphosphoglycerate-independent phosphoglycerate mutase</fullName>
        <ecNumber evidence="9">5.4.2.12</ecNumber>
    </recommendedName>
</protein>
<evidence type="ECO:0000313" key="12">
    <source>
        <dbReference type="EMBL" id="GLT23166.1"/>
    </source>
</evidence>
<dbReference type="RefSeq" id="WP_284188386.1">
    <property type="nucleotide sequence ID" value="NZ_BSPX01000040.1"/>
</dbReference>
<keyword evidence="5" id="KW-0479">Metal-binding</keyword>
<evidence type="ECO:0000256" key="9">
    <source>
        <dbReference type="NCBIfam" id="TIGR01307"/>
    </source>
</evidence>
<accession>A0ABQ6FCZ2</accession>
<keyword evidence="13" id="KW-1185">Reference proteome</keyword>
<name>A0ABQ6FCZ2_9RHOO</name>
<dbReference type="SUPFAM" id="SSF64158">
    <property type="entry name" value="2,3-Bisphosphoglycerate-independent phosphoglycerate mutase, substrate-binding domain"/>
    <property type="match status" value="1"/>
</dbReference>
<dbReference type="PANTHER" id="PTHR31637">
    <property type="entry name" value="2,3-BISPHOSPHOGLYCERATE-INDEPENDENT PHOSPHOGLYCERATE MUTASE"/>
    <property type="match status" value="1"/>
</dbReference>
<evidence type="ECO:0000256" key="4">
    <source>
        <dbReference type="ARBA" id="ARBA00008819"/>
    </source>
</evidence>
<evidence type="ECO:0000256" key="6">
    <source>
        <dbReference type="ARBA" id="ARBA00023152"/>
    </source>
</evidence>
<reference evidence="13" key="1">
    <citation type="journal article" date="2019" name="Int. J. Syst. Evol. Microbiol.">
        <title>The Global Catalogue of Microorganisms (GCM) 10K type strain sequencing project: providing services to taxonomists for standard genome sequencing and annotation.</title>
        <authorList>
            <consortium name="The Broad Institute Genomics Platform"/>
            <consortium name="The Broad Institute Genome Sequencing Center for Infectious Disease"/>
            <person name="Wu L."/>
            <person name="Ma J."/>
        </authorList>
    </citation>
    <scope>NUCLEOTIDE SEQUENCE [LARGE SCALE GENOMIC DNA]</scope>
    <source>
        <strain evidence="13">NBRC 102407</strain>
    </source>
</reference>
<comment type="pathway">
    <text evidence="3">Carbohydrate degradation; glycolysis; pyruvate from D-glyceraldehyde 3-phosphate: step 3/5.</text>
</comment>
<keyword evidence="7" id="KW-0464">Manganese</keyword>
<dbReference type="PANTHER" id="PTHR31637:SF0">
    <property type="entry name" value="2,3-BISPHOSPHOGLYCERATE-INDEPENDENT PHOSPHOGLYCERATE MUTASE"/>
    <property type="match status" value="1"/>
</dbReference>
<evidence type="ECO:0000256" key="5">
    <source>
        <dbReference type="ARBA" id="ARBA00022723"/>
    </source>
</evidence>
<evidence type="ECO:0000259" key="10">
    <source>
        <dbReference type="Pfam" id="PF01676"/>
    </source>
</evidence>
<evidence type="ECO:0000256" key="1">
    <source>
        <dbReference type="ARBA" id="ARBA00000370"/>
    </source>
</evidence>
<dbReference type="Pfam" id="PF06415">
    <property type="entry name" value="iPGM_N"/>
    <property type="match status" value="1"/>
</dbReference>
<feature type="domain" description="Metalloenzyme" evidence="10">
    <location>
        <begin position="14"/>
        <end position="538"/>
    </location>
</feature>
<gene>
    <name evidence="12" type="primary">gpmI</name>
    <name evidence="12" type="ORF">GCM10007933_26290</name>
</gene>
<dbReference type="Pfam" id="PF01676">
    <property type="entry name" value="Metalloenzyme"/>
    <property type="match status" value="1"/>
</dbReference>
<comment type="catalytic activity">
    <reaction evidence="1">
        <text>(2R)-2-phosphoglycerate = (2R)-3-phosphoglycerate</text>
        <dbReference type="Rhea" id="RHEA:15901"/>
        <dbReference type="ChEBI" id="CHEBI:58272"/>
        <dbReference type="ChEBI" id="CHEBI:58289"/>
        <dbReference type="EC" id="5.4.2.12"/>
    </reaction>
</comment>
<feature type="domain" description="BPG-independent PGAM N-terminal" evidence="11">
    <location>
        <begin position="93"/>
        <end position="318"/>
    </location>
</feature>
<comment type="caution">
    <text evidence="12">The sequence shown here is derived from an EMBL/GenBank/DDBJ whole genome shotgun (WGS) entry which is preliminary data.</text>
</comment>
<dbReference type="Gene3D" id="3.40.1450.10">
    <property type="entry name" value="BPG-independent phosphoglycerate mutase, domain B"/>
    <property type="match status" value="1"/>
</dbReference>
<dbReference type="PIRSF" id="PIRSF001492">
    <property type="entry name" value="IPGAM"/>
    <property type="match status" value="1"/>
</dbReference>
<dbReference type="SUPFAM" id="SSF53649">
    <property type="entry name" value="Alkaline phosphatase-like"/>
    <property type="match status" value="1"/>
</dbReference>
<dbReference type="InterPro" id="IPR005995">
    <property type="entry name" value="Pgm_bpd_ind"/>
</dbReference>
<comment type="similarity">
    <text evidence="4">Belongs to the BPG-independent phosphoglycerate mutase family.</text>
</comment>
<keyword evidence="6" id="KW-0324">Glycolysis</keyword>
<evidence type="ECO:0000313" key="13">
    <source>
        <dbReference type="Proteomes" id="UP001157167"/>
    </source>
</evidence>
<evidence type="ECO:0000256" key="7">
    <source>
        <dbReference type="ARBA" id="ARBA00023211"/>
    </source>
</evidence>
<dbReference type="InterPro" id="IPR036646">
    <property type="entry name" value="PGAM_B_sf"/>
</dbReference>
<dbReference type="Proteomes" id="UP001157167">
    <property type="component" value="Unassembled WGS sequence"/>
</dbReference>
<dbReference type="EC" id="5.4.2.12" evidence="9"/>
<dbReference type="InterPro" id="IPR017850">
    <property type="entry name" value="Alkaline_phosphatase_core_sf"/>
</dbReference>
<dbReference type="EMBL" id="BSPX01000040">
    <property type="protein sequence ID" value="GLT23166.1"/>
    <property type="molecule type" value="Genomic_DNA"/>
</dbReference>
<keyword evidence="8" id="KW-0413">Isomerase</keyword>
<sequence>MLQKFSAFPGVAGPVVVIVMDGYGIPKNDAGSAIAAARKPTLDKLFAECPHITLRAHGTAVGMPSDDDMGNSEVGHNAIGAGQVYAQGAALVANAIADGAIWAGEAWKEIVAGAKAGVNGKEGALHFIGLFSDGNVHSHIDHLKAMVAQAKVEGVKTVRIHALLDGRDVPETSALEYVVPFEAFLTEISTDGFDARIASGGGRQYITMDRYDANWPMVEKGWKTHVLGEGPQFANATDAVNGLRERNPGTIDQDLPEFVIADGGKPIGTIEDGDSVVFYNFRGDRAIEITRAFVEADFDKFDRVRAPKVTYAGMLQYDGDLQLPKRFLVAPPAIKDTSGEWFSKMGLAQFACSETQKFGHVTYFWNGNRSGKFDGETWQEVPSDVVPFEQRPWMKAAEIADAMIAAVKSGQYKVLRCNFANGDMVGHTGNFRAATMAVEAVDLALARLLPAIEAAGGVALITADHGNADEMFELDKKTKQPAQNKDGSFKAKTAHTLNPVPLVLFDKVTGGKLGLKQTETAGLSNIAATVANLVGLEKHAKWDDSVLEVK</sequence>
<evidence type="ECO:0000256" key="3">
    <source>
        <dbReference type="ARBA" id="ARBA00004798"/>
    </source>
</evidence>
<evidence type="ECO:0000256" key="2">
    <source>
        <dbReference type="ARBA" id="ARBA00001936"/>
    </source>
</evidence>
<proteinExistence type="inferred from homology"/>